<comment type="caution">
    <text evidence="6">The sequence shown here is derived from an EMBL/GenBank/DDBJ whole genome shotgun (WGS) entry which is preliminary data.</text>
</comment>
<feature type="coiled-coil region" evidence="4">
    <location>
        <begin position="42"/>
        <end position="116"/>
    </location>
</feature>
<protein>
    <recommendedName>
        <fullName evidence="2">Autophagy-related protein 14</fullName>
    </recommendedName>
</protein>
<keyword evidence="7" id="KW-1185">Reference proteome</keyword>
<proteinExistence type="inferred from homology"/>
<feature type="region of interest" description="Disordered" evidence="5">
    <location>
        <begin position="454"/>
        <end position="482"/>
    </location>
</feature>
<accession>A0A166VY80</accession>
<comment type="similarity">
    <text evidence="1">Belongs to the ATG14 family.</text>
</comment>
<dbReference type="Proteomes" id="UP000076552">
    <property type="component" value="Unassembled WGS sequence"/>
</dbReference>
<dbReference type="GO" id="GO:0000149">
    <property type="term" value="F:SNARE binding"/>
    <property type="evidence" value="ECO:0007669"/>
    <property type="project" value="TreeGrafter"/>
</dbReference>
<dbReference type="Pfam" id="PF10186">
    <property type="entry name" value="ATG14"/>
    <property type="match status" value="1"/>
</dbReference>
<dbReference type="GO" id="GO:0000323">
    <property type="term" value="C:lytic vacuole"/>
    <property type="evidence" value="ECO:0007669"/>
    <property type="project" value="TreeGrafter"/>
</dbReference>
<evidence type="ECO:0000256" key="1">
    <source>
        <dbReference type="ARBA" id="ARBA00009574"/>
    </source>
</evidence>
<evidence type="ECO:0000256" key="5">
    <source>
        <dbReference type="SAM" id="MobiDB-lite"/>
    </source>
</evidence>
<name>A0A166VY80_9PEZI</name>
<dbReference type="GO" id="GO:0005768">
    <property type="term" value="C:endosome"/>
    <property type="evidence" value="ECO:0007669"/>
    <property type="project" value="TreeGrafter"/>
</dbReference>
<gene>
    <name evidence="6" type="ORF">CT0861_04335</name>
</gene>
<dbReference type="AlphaFoldDB" id="A0A166VY80"/>
<evidence type="ECO:0000256" key="2">
    <source>
        <dbReference type="ARBA" id="ARBA00013807"/>
    </source>
</evidence>
<feature type="non-terminal residue" evidence="6">
    <location>
        <position position="1"/>
    </location>
</feature>
<dbReference type="PANTHER" id="PTHR15157:SF13">
    <property type="entry name" value="AUTOPHAGY-RELATED PROTEIN 14"/>
    <property type="match status" value="1"/>
</dbReference>
<feature type="compositionally biased region" description="Gly residues" evidence="5">
    <location>
        <begin position="463"/>
        <end position="474"/>
    </location>
</feature>
<keyword evidence="3 4" id="KW-0175">Coiled coil</keyword>
<dbReference type="GO" id="GO:0035493">
    <property type="term" value="P:SNARE complex assembly"/>
    <property type="evidence" value="ECO:0007669"/>
    <property type="project" value="TreeGrafter"/>
</dbReference>
<evidence type="ECO:0000256" key="3">
    <source>
        <dbReference type="ARBA" id="ARBA00023054"/>
    </source>
</evidence>
<reference evidence="6 7" key="1">
    <citation type="submission" date="2015-06" db="EMBL/GenBank/DDBJ databases">
        <title>Survival trade-offs in plant roots during colonization by closely related pathogenic and mutualistic fungi.</title>
        <authorList>
            <person name="Hacquard S."/>
            <person name="Kracher B."/>
            <person name="Hiruma K."/>
            <person name="Weinman A."/>
            <person name="Muench P."/>
            <person name="Garrido Oter R."/>
            <person name="Ver Loren van Themaat E."/>
            <person name="Dallerey J.-F."/>
            <person name="Damm U."/>
            <person name="Henrissat B."/>
            <person name="Lespinet O."/>
            <person name="Thon M."/>
            <person name="Kemen E."/>
            <person name="McHardy A.C."/>
            <person name="Schulze-Lefert P."/>
            <person name="O'Connell R.J."/>
        </authorList>
    </citation>
    <scope>NUCLEOTIDE SEQUENCE [LARGE SCALE GENOMIC DNA]</scope>
    <source>
        <strain evidence="6 7">0861</strain>
    </source>
</reference>
<evidence type="ECO:0000256" key="4">
    <source>
        <dbReference type="SAM" id="Coils"/>
    </source>
</evidence>
<evidence type="ECO:0000313" key="7">
    <source>
        <dbReference type="Proteomes" id="UP000076552"/>
    </source>
</evidence>
<dbReference type="EMBL" id="LFIV01000026">
    <property type="protein sequence ID" value="KZL75086.1"/>
    <property type="molecule type" value="Genomic_DNA"/>
</dbReference>
<dbReference type="PANTHER" id="PTHR15157">
    <property type="entry name" value="UV RADIATION RESISTANCE-ASSOCIATED GENE PROTEIN"/>
    <property type="match status" value="1"/>
</dbReference>
<evidence type="ECO:0000313" key="6">
    <source>
        <dbReference type="EMBL" id="KZL75086.1"/>
    </source>
</evidence>
<dbReference type="GO" id="GO:0032991">
    <property type="term" value="C:protein-containing complex"/>
    <property type="evidence" value="ECO:0007669"/>
    <property type="project" value="UniProtKB-ARBA"/>
</dbReference>
<dbReference type="InterPro" id="IPR018791">
    <property type="entry name" value="UV_resistance/autophagy_Atg14"/>
</dbReference>
<sequence length="482" mass="52524">LDSTDTAKMNCSICQRPHSPQRLPFLCAVDARNHCYEGRLKNLQVLMENESLQNQVNDLLAQNTAADALNPTIAVEHLISEQKAAEDRTDQIIAQADKLRDEIAAARKEIADRKAAISRRKSDLASASSGIAARRTRQFEEAERSISIAKYKWVRSADQMSSTRAFLCKEAAKLYGLRRVKKGSSSRYEYKIGGVDVVDLSSLNTASPEVLSTSLANIAHILALTSHYLSIRLPAEITLPHRDYPRPTIFNLASSYQHGDVPFPGTSTIPSFASEGRDSQPHYIPRPRPLFVDKALPVLAKEDPAAHSLLLEGVTLLAYDIAWACSTQGVFVGDRNSFEDVCHMGRNLYNLLIGQQLHSTQTGRLYPLATSSPATKHDAPDQEALGKAPSWIGQYSHGTAYAFLGSAEGSEFVRSFKLPSPLKLADKLKKKLVSEAAVPEWEVLEDDAWAIDDGEGQAARASGSGGGGGGGGTNGWTKVKNR</sequence>
<organism evidence="6 7">
    <name type="scientific">Colletotrichum tofieldiae</name>
    <dbReference type="NCBI Taxonomy" id="708197"/>
    <lineage>
        <taxon>Eukaryota</taxon>
        <taxon>Fungi</taxon>
        <taxon>Dikarya</taxon>
        <taxon>Ascomycota</taxon>
        <taxon>Pezizomycotina</taxon>
        <taxon>Sordariomycetes</taxon>
        <taxon>Hypocreomycetidae</taxon>
        <taxon>Glomerellales</taxon>
        <taxon>Glomerellaceae</taxon>
        <taxon>Colletotrichum</taxon>
        <taxon>Colletotrichum spaethianum species complex</taxon>
    </lineage>
</organism>